<evidence type="ECO:0000313" key="4">
    <source>
        <dbReference type="EMBL" id="EGC32543.1"/>
    </source>
</evidence>
<organism evidence="4 5">
    <name type="scientific">Dictyostelium purpureum</name>
    <name type="common">Slime mold</name>
    <dbReference type="NCBI Taxonomy" id="5786"/>
    <lineage>
        <taxon>Eukaryota</taxon>
        <taxon>Amoebozoa</taxon>
        <taxon>Evosea</taxon>
        <taxon>Eumycetozoa</taxon>
        <taxon>Dictyostelia</taxon>
        <taxon>Dictyosteliales</taxon>
        <taxon>Dictyosteliaceae</taxon>
        <taxon>Dictyostelium</taxon>
    </lineage>
</organism>
<accession>F0ZU26</accession>
<proteinExistence type="predicted"/>
<evidence type="ECO:0000313" key="5">
    <source>
        <dbReference type="Proteomes" id="UP000001064"/>
    </source>
</evidence>
<dbReference type="InParanoid" id="F0ZU26"/>
<dbReference type="PANTHER" id="PTHR24032:SF8">
    <property type="entry name" value="EGF-LIKE DOMAIN-CONTAINING PROTEIN"/>
    <property type="match status" value="1"/>
</dbReference>
<feature type="domain" description="EGF-like" evidence="3">
    <location>
        <begin position="457"/>
        <end position="495"/>
    </location>
</feature>
<dbReference type="GeneID" id="10508695"/>
<reference evidence="5" key="1">
    <citation type="journal article" date="2011" name="Genome Biol.">
        <title>Comparative genomics of the social amoebae Dictyostelium discoideum and Dictyostelium purpureum.</title>
        <authorList>
            <consortium name="US DOE Joint Genome Institute (JGI-PGF)"/>
            <person name="Sucgang R."/>
            <person name="Kuo A."/>
            <person name="Tian X."/>
            <person name="Salerno W."/>
            <person name="Parikh A."/>
            <person name="Feasley C.L."/>
            <person name="Dalin E."/>
            <person name="Tu H."/>
            <person name="Huang E."/>
            <person name="Barry K."/>
            <person name="Lindquist E."/>
            <person name="Shapiro H."/>
            <person name="Bruce D."/>
            <person name="Schmutz J."/>
            <person name="Salamov A."/>
            <person name="Fey P."/>
            <person name="Gaudet P."/>
            <person name="Anjard C."/>
            <person name="Babu M.M."/>
            <person name="Basu S."/>
            <person name="Bushmanova Y."/>
            <person name="van der Wel H."/>
            <person name="Katoh-Kurasawa M."/>
            <person name="Dinh C."/>
            <person name="Coutinho P.M."/>
            <person name="Saito T."/>
            <person name="Elias M."/>
            <person name="Schaap P."/>
            <person name="Kay R.R."/>
            <person name="Henrissat B."/>
            <person name="Eichinger L."/>
            <person name="Rivero F."/>
            <person name="Putnam N.H."/>
            <person name="West C.M."/>
            <person name="Loomis W.F."/>
            <person name="Chisholm R.L."/>
            <person name="Shaulsky G."/>
            <person name="Strassmann J.E."/>
            <person name="Queller D.C."/>
            <person name="Kuspa A."/>
            <person name="Grigoriev I.V."/>
        </authorList>
    </citation>
    <scope>NUCLEOTIDE SEQUENCE [LARGE SCALE GENOMIC DNA]</scope>
    <source>
        <strain evidence="5">QSDP1</strain>
    </source>
</reference>
<gene>
    <name evidence="4" type="ORF">DICPUDRAFT_155455</name>
</gene>
<name>F0ZU26_DICPU</name>
<keyword evidence="1" id="KW-1015">Disulfide bond</keyword>
<dbReference type="Pfam" id="PF22933">
    <property type="entry name" value="ComC_SSD"/>
    <property type="match status" value="1"/>
</dbReference>
<dbReference type="EMBL" id="GL871187">
    <property type="protein sequence ID" value="EGC32543.1"/>
    <property type="molecule type" value="Genomic_DNA"/>
</dbReference>
<dbReference type="RefSeq" id="XP_003290919.1">
    <property type="nucleotide sequence ID" value="XM_003290871.1"/>
</dbReference>
<dbReference type="InterPro" id="IPR000742">
    <property type="entry name" value="EGF"/>
</dbReference>
<keyword evidence="2" id="KW-1133">Transmembrane helix</keyword>
<dbReference type="InterPro" id="IPR057015">
    <property type="entry name" value="B-sand_ComC_2nd"/>
</dbReference>
<dbReference type="InterPro" id="IPR054484">
    <property type="entry name" value="ComC_SSD"/>
</dbReference>
<dbReference type="OrthoDB" id="1394818at2759"/>
<feature type="disulfide bond" evidence="1">
    <location>
        <begin position="485"/>
        <end position="494"/>
    </location>
</feature>
<keyword evidence="5" id="KW-1185">Reference proteome</keyword>
<sequence length="899" mass="101664">MFLIRHIKSCNGFNYNQPTNVEQLYIELNSKVQEPVLLSNLIGDRTRILEVKSEYPLNYNYNFIINNDYVGESKTIYGFSLPVRRIFSMEDVFCNGHISLTLGTDFDNNFNNLTTYSNVAYLSLYGDPTKTYPLVPIQVLPNRAFSKLLDYFLLTNVGPVFNINGQFPLKRLPPNLKSFSFENGKIELLPDFSIFRNTSIVNSSFKGNSIVGTLPKWEENVNKIVNLNLEGNNLMGSIDKSYCSVLLNVKDNQLNGSLPDCYVCNLKDPAFILNFEGNNFNNIDDRTDCKIIPNLKITYEQMINKQFLKIPKVRLYGLNIGYDQNKIIYEPNIYNFEIIKANSIMEAYYSPERLIHKINFTISNQIFWASPDPYPPQIFNITKIGEQLTISGQYFSYDPSFVRIIVGGISCIVENTQFYFIQCQLSTVPTQFKNLSSTIRIDELETKFNYDLEDENLYSQCDPTFCSYPKGQCNYYYGNIGKCDCNSEWTGQICSTPNQYVSSVLSTDENGGFVQMNGWFGDIHENSKVFIGDNECSSLLISTYSLNCVINAGKGSHDITVVQNGIEWVGAKMYTYISIEQSCLNNCTSESNGICNTSTGNCLCKSNWMGIDCSTQVLNPNEGGPKSNSTVNPDGSTTVVNENTSYNIYITSLLELNINSEPIKEYPLETNWIVNNTNDNEYNSTVSFSQTLKEIDCQVVLLVQEIKKESNYSFAGIDFKLEPGSIKVSVSITNYRYQSPLNTLQLQMISNVSSNTIDCNTKSTESTTSLFDNQLLNYITIRKDNKVLYGRFINRAMLDERPRTITTSLISNTNESITIGINIPHCNQCHIDPDFSVLVSPDFKSNCESSSKKSYIIPVAIVASVVGVALIIGGTFAVYKRRIELKYIKKVIRLSKLNK</sequence>
<feature type="disulfide bond" evidence="1">
    <location>
        <begin position="466"/>
        <end position="483"/>
    </location>
</feature>
<protein>
    <recommendedName>
        <fullName evidence="3">EGF-like domain-containing protein</fullName>
    </recommendedName>
</protein>
<dbReference type="PROSITE" id="PS50026">
    <property type="entry name" value="EGF_3"/>
    <property type="match status" value="1"/>
</dbReference>
<evidence type="ECO:0000256" key="1">
    <source>
        <dbReference type="PROSITE-ProRule" id="PRU00076"/>
    </source>
</evidence>
<evidence type="ECO:0000256" key="2">
    <source>
        <dbReference type="SAM" id="Phobius"/>
    </source>
</evidence>
<feature type="transmembrane region" description="Helical" evidence="2">
    <location>
        <begin position="855"/>
        <end position="879"/>
    </location>
</feature>
<dbReference type="Pfam" id="PF24141">
    <property type="entry name" value="LRR_ComC"/>
    <property type="match status" value="1"/>
</dbReference>
<dbReference type="AlphaFoldDB" id="F0ZU26"/>
<dbReference type="KEGG" id="dpp:DICPUDRAFT_155455"/>
<dbReference type="InterPro" id="IPR057013">
    <property type="entry name" value="LRR_ComC"/>
</dbReference>
<dbReference type="Pfam" id="PF24143">
    <property type="entry name" value="Beta-sand_ComC_2nd"/>
    <property type="match status" value="1"/>
</dbReference>
<dbReference type="InterPro" id="IPR053331">
    <property type="entry name" value="EGF-like_comC"/>
</dbReference>
<comment type="caution">
    <text evidence="1">Lacks conserved residue(s) required for the propagation of feature annotation.</text>
</comment>
<dbReference type="Proteomes" id="UP000001064">
    <property type="component" value="Unassembled WGS sequence"/>
</dbReference>
<dbReference type="Gene3D" id="3.80.10.10">
    <property type="entry name" value="Ribonuclease Inhibitor"/>
    <property type="match status" value="1"/>
</dbReference>
<dbReference type="VEuPathDB" id="AmoebaDB:DICPUDRAFT_155455"/>
<keyword evidence="1" id="KW-0245">EGF-like domain</keyword>
<dbReference type="PROSITE" id="PS00022">
    <property type="entry name" value="EGF_1"/>
    <property type="match status" value="2"/>
</dbReference>
<dbReference type="InterPro" id="IPR032675">
    <property type="entry name" value="LRR_dom_sf"/>
</dbReference>
<dbReference type="PANTHER" id="PTHR24032">
    <property type="entry name" value="EGF-LIKE DOMAIN-CONTAINING PROTEIN-RELATED-RELATED"/>
    <property type="match status" value="1"/>
</dbReference>
<dbReference type="OMA" id="NSIMEAY"/>
<evidence type="ECO:0000259" key="3">
    <source>
        <dbReference type="PROSITE" id="PS50026"/>
    </source>
</evidence>
<keyword evidence="2" id="KW-0472">Membrane</keyword>
<keyword evidence="2" id="KW-0812">Transmembrane</keyword>